<dbReference type="AlphaFoldDB" id="A0A151UFM0"/>
<evidence type="ECO:0000256" key="10">
    <source>
        <dbReference type="ARBA" id="ARBA00023136"/>
    </source>
</evidence>
<evidence type="ECO:0000256" key="4">
    <source>
        <dbReference type="ARBA" id="ARBA00022692"/>
    </source>
</evidence>
<keyword evidence="10" id="KW-0472">Membrane</keyword>
<dbReference type="EMBL" id="AGCT01042272">
    <property type="protein sequence ID" value="KYP78114.1"/>
    <property type="molecule type" value="Genomic_DNA"/>
</dbReference>
<evidence type="ECO:0000256" key="1">
    <source>
        <dbReference type="ARBA" id="ARBA00004479"/>
    </source>
</evidence>
<keyword evidence="14" id="KW-1185">Reference proteome</keyword>
<keyword evidence="2" id="KW-0723">Serine/threonine-protein kinase</keyword>
<accession>A0A151UFM0</accession>
<keyword evidence="9" id="KW-1133">Transmembrane helix</keyword>
<evidence type="ECO:0000259" key="12">
    <source>
        <dbReference type="PROSITE" id="PS50011"/>
    </source>
</evidence>
<protein>
    <submittedName>
        <fullName evidence="13">Receptor-like protein kinase At5g39020 family</fullName>
    </submittedName>
</protein>
<evidence type="ECO:0000256" key="6">
    <source>
        <dbReference type="ARBA" id="ARBA00022741"/>
    </source>
</evidence>
<dbReference type="GO" id="GO:0016020">
    <property type="term" value="C:membrane"/>
    <property type="evidence" value="ECO:0007669"/>
    <property type="project" value="UniProtKB-SubCell"/>
</dbReference>
<keyword evidence="13" id="KW-0675">Receptor</keyword>
<evidence type="ECO:0000256" key="8">
    <source>
        <dbReference type="ARBA" id="ARBA00022840"/>
    </source>
</evidence>
<dbReference type="GO" id="GO:0005524">
    <property type="term" value="F:ATP binding"/>
    <property type="evidence" value="ECO:0007669"/>
    <property type="project" value="UniProtKB-KW"/>
</dbReference>
<comment type="caution">
    <text evidence="13">The sequence shown here is derived from an EMBL/GenBank/DDBJ whole genome shotgun (WGS) entry which is preliminary data.</text>
</comment>
<dbReference type="InterPro" id="IPR045874">
    <property type="entry name" value="LRK10/LRL21-25-like"/>
</dbReference>
<proteinExistence type="predicted"/>
<keyword evidence="7 13" id="KW-0418">Kinase</keyword>
<dbReference type="OMA" id="TLCEFIS"/>
<dbReference type="PANTHER" id="PTHR27009">
    <property type="entry name" value="RUST RESISTANCE KINASE LR10-RELATED"/>
    <property type="match status" value="1"/>
</dbReference>
<keyword evidence="5" id="KW-0732">Signal</keyword>
<evidence type="ECO:0000256" key="11">
    <source>
        <dbReference type="ARBA" id="ARBA00023180"/>
    </source>
</evidence>
<feature type="domain" description="Protein kinase" evidence="12">
    <location>
        <begin position="1"/>
        <end position="203"/>
    </location>
</feature>
<evidence type="ECO:0000256" key="5">
    <source>
        <dbReference type="ARBA" id="ARBA00022729"/>
    </source>
</evidence>
<keyword evidence="3" id="KW-0808">Transferase</keyword>
<reference evidence="13" key="1">
    <citation type="journal article" date="2012" name="Nat. Biotechnol.">
        <title>Draft genome sequence of pigeonpea (Cajanus cajan), an orphan legume crop of resource-poor farmers.</title>
        <authorList>
            <person name="Varshney R.K."/>
            <person name="Chen W."/>
            <person name="Li Y."/>
            <person name="Bharti A.K."/>
            <person name="Saxena R.K."/>
            <person name="Schlueter J.A."/>
            <person name="Donoghue M.T."/>
            <person name="Azam S."/>
            <person name="Fan G."/>
            <person name="Whaley A.M."/>
            <person name="Farmer A.D."/>
            <person name="Sheridan J."/>
            <person name="Iwata A."/>
            <person name="Tuteja R."/>
            <person name="Penmetsa R.V."/>
            <person name="Wu W."/>
            <person name="Upadhyaya H.D."/>
            <person name="Yang S.P."/>
            <person name="Shah T."/>
            <person name="Saxena K.B."/>
            <person name="Michael T."/>
            <person name="McCombie W.R."/>
            <person name="Yang B."/>
            <person name="Zhang G."/>
            <person name="Yang H."/>
            <person name="Wang J."/>
            <person name="Spillane C."/>
            <person name="Cook D.R."/>
            <person name="May G.D."/>
            <person name="Xu X."/>
            <person name="Jackson S.A."/>
        </authorList>
    </citation>
    <scope>NUCLEOTIDE SEQUENCE [LARGE SCALE GENOMIC DNA]</scope>
</reference>
<dbReference type="SMART" id="SM00220">
    <property type="entry name" value="S_TKc"/>
    <property type="match status" value="1"/>
</dbReference>
<keyword evidence="4" id="KW-0812">Transmembrane</keyword>
<sequence>MSNGSLDKLIFSKDESIHLTYEQIYNISIGVARGIAYLHHGCEMQILHFDIKPHNILLDENFTPKVSDFGLAKLYPIDNSIVTVTAARGTIGYMAPELFYKNIGGVSHKADVYSFGMLLMEMTSRRKNLSLDVERSSQLYFPFWIYNQLEKEKDIVMEDVNEEENKIAKKMIIVSLWCIQLKPNDRPSMSKVVEMLEGDLESLEMPPKPSLYPNETMEEDQRIYSSQTTSTDFISSSSYSMETTTNPIW</sequence>
<dbReference type="PROSITE" id="PS00108">
    <property type="entry name" value="PROTEIN_KINASE_ST"/>
    <property type="match status" value="1"/>
</dbReference>
<dbReference type="Gramene" id="C.cajan_44194.t">
    <property type="protein sequence ID" value="C.cajan_44194.t.cds1"/>
    <property type="gene ID" value="C.cajan_44194"/>
</dbReference>
<name>A0A151UFM0_CAJCA</name>
<dbReference type="GO" id="GO:0004674">
    <property type="term" value="F:protein serine/threonine kinase activity"/>
    <property type="evidence" value="ECO:0007669"/>
    <property type="project" value="UniProtKB-KW"/>
</dbReference>
<keyword evidence="6" id="KW-0547">Nucleotide-binding</keyword>
<evidence type="ECO:0000256" key="2">
    <source>
        <dbReference type="ARBA" id="ARBA00022527"/>
    </source>
</evidence>
<dbReference type="Proteomes" id="UP000075243">
    <property type="component" value="Unassembled WGS sequence"/>
</dbReference>
<dbReference type="Gene3D" id="1.10.510.10">
    <property type="entry name" value="Transferase(Phosphotransferase) domain 1"/>
    <property type="match status" value="1"/>
</dbReference>
<comment type="subcellular location">
    <subcellularLocation>
        <location evidence="1">Membrane</location>
        <topology evidence="1">Single-pass type I membrane protein</topology>
    </subcellularLocation>
</comment>
<dbReference type="SUPFAM" id="SSF56112">
    <property type="entry name" value="Protein kinase-like (PK-like)"/>
    <property type="match status" value="1"/>
</dbReference>
<evidence type="ECO:0000256" key="9">
    <source>
        <dbReference type="ARBA" id="ARBA00022989"/>
    </source>
</evidence>
<gene>
    <name evidence="13" type="ORF">KK1_045438</name>
</gene>
<evidence type="ECO:0000256" key="7">
    <source>
        <dbReference type="ARBA" id="ARBA00022777"/>
    </source>
</evidence>
<dbReference type="InterPro" id="IPR000719">
    <property type="entry name" value="Prot_kinase_dom"/>
</dbReference>
<keyword evidence="8" id="KW-0067">ATP-binding</keyword>
<dbReference type="InterPro" id="IPR008271">
    <property type="entry name" value="Ser/Thr_kinase_AS"/>
</dbReference>
<evidence type="ECO:0000313" key="14">
    <source>
        <dbReference type="Proteomes" id="UP000075243"/>
    </source>
</evidence>
<evidence type="ECO:0000256" key="3">
    <source>
        <dbReference type="ARBA" id="ARBA00022679"/>
    </source>
</evidence>
<dbReference type="PROSITE" id="PS50011">
    <property type="entry name" value="PROTEIN_KINASE_DOM"/>
    <property type="match status" value="1"/>
</dbReference>
<keyword evidence="11" id="KW-0325">Glycoprotein</keyword>
<dbReference type="Pfam" id="PF00069">
    <property type="entry name" value="Pkinase"/>
    <property type="match status" value="1"/>
</dbReference>
<evidence type="ECO:0000313" key="13">
    <source>
        <dbReference type="EMBL" id="KYP78114.1"/>
    </source>
</evidence>
<dbReference type="FunFam" id="1.10.510.10:FF:000590">
    <property type="entry name" value="PR5-like receptor kinase"/>
    <property type="match status" value="1"/>
</dbReference>
<dbReference type="InterPro" id="IPR011009">
    <property type="entry name" value="Kinase-like_dom_sf"/>
</dbReference>
<organism evidence="13 14">
    <name type="scientific">Cajanus cajan</name>
    <name type="common">Pigeon pea</name>
    <name type="synonym">Cajanus indicus</name>
    <dbReference type="NCBI Taxonomy" id="3821"/>
    <lineage>
        <taxon>Eukaryota</taxon>
        <taxon>Viridiplantae</taxon>
        <taxon>Streptophyta</taxon>
        <taxon>Embryophyta</taxon>
        <taxon>Tracheophyta</taxon>
        <taxon>Spermatophyta</taxon>
        <taxon>Magnoliopsida</taxon>
        <taxon>eudicotyledons</taxon>
        <taxon>Gunneridae</taxon>
        <taxon>Pentapetalae</taxon>
        <taxon>rosids</taxon>
        <taxon>fabids</taxon>
        <taxon>Fabales</taxon>
        <taxon>Fabaceae</taxon>
        <taxon>Papilionoideae</taxon>
        <taxon>50 kb inversion clade</taxon>
        <taxon>NPAAA clade</taxon>
        <taxon>indigoferoid/millettioid clade</taxon>
        <taxon>Phaseoleae</taxon>
        <taxon>Cajanus</taxon>
    </lineage>
</organism>